<keyword evidence="3" id="KW-1185">Reference proteome</keyword>
<gene>
    <name evidence="2" type="primary">creD</name>
    <name evidence="2" type="ORF">GTP77_06950</name>
</gene>
<keyword evidence="1" id="KW-1133">Transmembrane helix</keyword>
<dbReference type="RefSeq" id="WP_161071436.1">
    <property type="nucleotide sequence ID" value="NZ_WWCU01000005.1"/>
</dbReference>
<dbReference type="GO" id="GO:0005886">
    <property type="term" value="C:plasma membrane"/>
    <property type="evidence" value="ECO:0007669"/>
    <property type="project" value="TreeGrafter"/>
</dbReference>
<feature type="transmembrane region" description="Helical" evidence="1">
    <location>
        <begin position="320"/>
        <end position="338"/>
    </location>
</feature>
<feature type="transmembrane region" description="Helical" evidence="1">
    <location>
        <begin position="424"/>
        <end position="442"/>
    </location>
</feature>
<sequence>MQKKLLFKILAVIAVMLLIGIPLLMIESTIRERSAYRQDAARSIAEDSVGEQTVYGPVLVMPYSETYEVMEPVAGDEKRKEAKRYRKQLRHLVFPDQLEVKSTFGTERRYRGIHQVLMFQGEHAVAGAFTVPPVSALPRTVERSDIAPEPPFVALGISDVRGVRDIPKLRWGARSFEFEQGSGLAAARQGLHVPLAMADATAGPVQFSFGLSLSGMDRQQFVPLARNNRFAMASSWPHPQFSGRFLPEQRKVGEQGFEALWRISALSTEAQQQLRQRELAAGSGDEAARNAARNAVPDSFAVGFIEPVNIYSMADRATKYGLLFVALTFAAFFLFEVLKRLPIHPVQYALVGLALVLFFLLLVSLSEHIAFLGAYLLASAACILLTGYYLAHVLRDRRRGLAFGAALTALYGVLYGLLSSENNALVMGAILLFAVLAAIMVATRKVDWYQLGGADAAQILTDRQKAI</sequence>
<name>A0A7X4KMG4_9BURK</name>
<evidence type="ECO:0000313" key="2">
    <source>
        <dbReference type="EMBL" id="MYN07076.1"/>
    </source>
</evidence>
<evidence type="ECO:0000256" key="1">
    <source>
        <dbReference type="SAM" id="Phobius"/>
    </source>
</evidence>
<comment type="caution">
    <text evidence="2">The sequence shown here is derived from an EMBL/GenBank/DDBJ whole genome shotgun (WGS) entry which is preliminary data.</text>
</comment>
<accession>A0A7X4KMG4</accession>
<dbReference type="PANTHER" id="PTHR30092:SF0">
    <property type="entry name" value="INNER MEMBRANE PROTEIN CRED"/>
    <property type="match status" value="1"/>
</dbReference>
<keyword evidence="1" id="KW-0812">Transmembrane</keyword>
<dbReference type="AlphaFoldDB" id="A0A7X4KMG4"/>
<dbReference type="NCBIfam" id="NF008712">
    <property type="entry name" value="PRK11715.1-1"/>
    <property type="match status" value="1"/>
</dbReference>
<keyword evidence="1" id="KW-0472">Membrane</keyword>
<feature type="transmembrane region" description="Helical" evidence="1">
    <location>
        <begin position="400"/>
        <end position="418"/>
    </location>
</feature>
<dbReference type="EMBL" id="WWCU01000005">
    <property type="protein sequence ID" value="MYN07076.1"/>
    <property type="molecule type" value="Genomic_DNA"/>
</dbReference>
<organism evidence="2 3">
    <name type="scientific">Pseudoduganella aquatica</name>
    <dbReference type="NCBI Taxonomy" id="2660641"/>
    <lineage>
        <taxon>Bacteria</taxon>
        <taxon>Pseudomonadati</taxon>
        <taxon>Pseudomonadota</taxon>
        <taxon>Betaproteobacteria</taxon>
        <taxon>Burkholderiales</taxon>
        <taxon>Oxalobacteraceae</taxon>
        <taxon>Telluria group</taxon>
        <taxon>Pseudoduganella</taxon>
    </lineage>
</organism>
<dbReference type="Pfam" id="PF06123">
    <property type="entry name" value="CreD"/>
    <property type="match status" value="1"/>
</dbReference>
<feature type="transmembrane region" description="Helical" evidence="1">
    <location>
        <begin position="5"/>
        <end position="26"/>
    </location>
</feature>
<proteinExistence type="predicted"/>
<feature type="transmembrane region" description="Helical" evidence="1">
    <location>
        <begin position="369"/>
        <end position="391"/>
    </location>
</feature>
<reference evidence="2 3" key="1">
    <citation type="submission" date="2019-12" db="EMBL/GenBank/DDBJ databases">
        <title>Novel species isolated from a subtropical stream in China.</title>
        <authorList>
            <person name="Lu H."/>
        </authorList>
    </citation>
    <scope>NUCLEOTIDE SEQUENCE [LARGE SCALE GENOMIC DNA]</scope>
    <source>
        <strain evidence="2 3">FT127W</strain>
    </source>
</reference>
<feature type="transmembrane region" description="Helical" evidence="1">
    <location>
        <begin position="345"/>
        <end position="363"/>
    </location>
</feature>
<protein>
    <submittedName>
        <fullName evidence="2">Cell envelope integrity protein CreD</fullName>
    </submittedName>
</protein>
<evidence type="ECO:0000313" key="3">
    <source>
        <dbReference type="Proteomes" id="UP000450676"/>
    </source>
</evidence>
<dbReference type="Proteomes" id="UP000450676">
    <property type="component" value="Unassembled WGS sequence"/>
</dbReference>
<dbReference type="PIRSF" id="PIRSF004548">
    <property type="entry name" value="CreD"/>
    <property type="match status" value="1"/>
</dbReference>
<dbReference type="InterPro" id="IPR010364">
    <property type="entry name" value="Uncharacterised_IM_CreD"/>
</dbReference>
<dbReference type="PANTHER" id="PTHR30092">
    <property type="entry name" value="INNER MEMBRANE PROTEIN CRED"/>
    <property type="match status" value="1"/>
</dbReference>